<accession>A0A0B6YIF0</accession>
<evidence type="ECO:0000313" key="1">
    <source>
        <dbReference type="EMBL" id="CEK55315.1"/>
    </source>
</evidence>
<dbReference type="AlphaFoldDB" id="A0A0B6YIF0"/>
<sequence>MHLHNVTSPSNLGVLQQSVDTWNLDSHDDFSLWNFVLPFCFVQSTITTCVKVISFSFLSAMYCPYFLGIQWGGVHYVL</sequence>
<protein>
    <submittedName>
        <fullName evidence="1">Uncharacterized protein</fullName>
    </submittedName>
</protein>
<reference evidence="1" key="1">
    <citation type="submission" date="2014-12" db="EMBL/GenBank/DDBJ databases">
        <title>Insight into the proteome of Arion vulgaris.</title>
        <authorList>
            <person name="Aradska J."/>
            <person name="Bulat T."/>
            <person name="Smidak R."/>
            <person name="Sarate P."/>
            <person name="Gangsoo J."/>
            <person name="Sialana F."/>
            <person name="Bilban M."/>
            <person name="Lubec G."/>
        </authorList>
    </citation>
    <scope>NUCLEOTIDE SEQUENCE</scope>
    <source>
        <tissue evidence="1">Skin</tissue>
    </source>
</reference>
<gene>
    <name evidence="1" type="primary">ORF24905</name>
</gene>
<name>A0A0B6YIF0_9EUPU</name>
<organism evidence="1">
    <name type="scientific">Arion vulgaris</name>
    <dbReference type="NCBI Taxonomy" id="1028688"/>
    <lineage>
        <taxon>Eukaryota</taxon>
        <taxon>Metazoa</taxon>
        <taxon>Spiralia</taxon>
        <taxon>Lophotrochozoa</taxon>
        <taxon>Mollusca</taxon>
        <taxon>Gastropoda</taxon>
        <taxon>Heterobranchia</taxon>
        <taxon>Euthyneura</taxon>
        <taxon>Panpulmonata</taxon>
        <taxon>Eupulmonata</taxon>
        <taxon>Stylommatophora</taxon>
        <taxon>Helicina</taxon>
        <taxon>Arionoidea</taxon>
        <taxon>Arionidae</taxon>
        <taxon>Arion</taxon>
    </lineage>
</organism>
<proteinExistence type="predicted"/>
<dbReference type="EMBL" id="HACG01008450">
    <property type="protein sequence ID" value="CEK55315.1"/>
    <property type="molecule type" value="Transcribed_RNA"/>
</dbReference>
<feature type="non-terminal residue" evidence="1">
    <location>
        <position position="78"/>
    </location>
</feature>